<keyword evidence="7" id="KW-0067">ATP-binding</keyword>
<keyword evidence="5" id="KW-0547">Nucleotide-binding</keyword>
<accession>A0A8H3F6K9</accession>
<evidence type="ECO:0000256" key="3">
    <source>
        <dbReference type="ARBA" id="ARBA00006793"/>
    </source>
</evidence>
<evidence type="ECO:0000256" key="6">
    <source>
        <dbReference type="ARBA" id="ARBA00022763"/>
    </source>
</evidence>
<sequence>MAPMKRSRRAFEDEEFEVIHVEGAQSNLRQDSQKKPRTSNYDSGDQASESEAEEDELEAEATQVLTQQRRRVKEGNLPADNGILLSVICTNFMCHTYLEVSLGALINFIIGHNGSGKSAVLTAITICLGGKATATNRGQSLKSFIQEGAEAAVLSVKIKNGGMSGYQQDVYGDSIIVERHFSRSGGSTFKLKSSSGKIISTRKGDLDEICDFYALQIDNPMNVLTQDMARQFLNNSTASDKYKFFMRGTQLEHLDGDYQQMEQSIDQLDTELVTVDQDVSHYKKEAESKKALLALSEKRDSVRRKIRTLLNQMAWVQVEEQERLLESYGKDLQKAEEAVVEAERKQSEAADAYDGYNHAHEGAAAAIQDAQNDLAPLNEEKDLAKESFDKCKKEAMALQTEQRAIREYMKAADARISKAKTDIQEENRRLGDLDGGNHARRLAEIEAKKADAVSAKERFQEHERSLATLEEAKRNAEKLYEDSQGPVAHKKLEVRTCDERLQGLIRDRGQQQGAYPTSMPRLLKAIEQDGAFRQAPVGPIGKHVRLLNPIWSSILEKSFGGVLNSFVVTSKEDQNRLSNIMQQIGCPCPIIIGNNSPISIQGHEPDPNFETTLRVLEIDNDLVRRQLIIGQAIEQTILIKSRPEAVEKLNAGRLPNVKQCFTLLENKRGAGLRLNYGYGGNLGQNFVPAFEGTPRMKTDIEYQINSQREVLQGLRSELSELERQTREKQNDVKKATAAIVMHGRQSRTLRPAMQQAEDIVEKLQDALDSDAIEEGRLDALKEHLAEAEEEKAAYVGSFEESVIACDKAKELLRVKKEEMSEIDHRIEGATTKLKKVEARAAKAEGQRGMALQQKNAAIKFSEKAKDVLADTEAERDEKARVVTHFIEQASLVCARVSVDVGETGSSIEKKLAKLEADVKRFENQMGGSQQKIAEDAAKAVEAAEQAELQASSMRNLAQHLKMTLMSRKERWQLFQRAITARARVLFGLLLSERRFRGKLLIDHKGKSLDLSVEPDETRKRNDGRATKTLSGGEKSFSTTCLLLSLWEAMGSPVRCLDEFDVFMDVANREVSIDLIISAARASASRQFIFITPQSMSSVSEASDVKIHKMTDPKRGQQILPFVAA</sequence>
<keyword evidence="8 12" id="KW-0175">Coiled coil</keyword>
<reference evidence="15" key="1">
    <citation type="submission" date="2021-03" db="EMBL/GenBank/DDBJ databases">
        <authorList>
            <person name="Tagirdzhanova G."/>
        </authorList>
    </citation>
    <scope>NUCLEOTIDE SEQUENCE</scope>
</reference>
<dbReference type="GO" id="GO:0030915">
    <property type="term" value="C:Smc5-Smc6 complex"/>
    <property type="evidence" value="ECO:0007669"/>
    <property type="project" value="TreeGrafter"/>
</dbReference>
<dbReference type="OrthoDB" id="10265785at2759"/>
<evidence type="ECO:0000256" key="5">
    <source>
        <dbReference type="ARBA" id="ARBA00022741"/>
    </source>
</evidence>
<name>A0A8H3F6K9_9LECA</name>
<evidence type="ECO:0000313" key="16">
    <source>
        <dbReference type="Proteomes" id="UP000664521"/>
    </source>
</evidence>
<evidence type="ECO:0000256" key="13">
    <source>
        <dbReference type="SAM" id="MobiDB-lite"/>
    </source>
</evidence>
<feature type="domain" description="Rad50/SbcC-type AAA" evidence="14">
    <location>
        <begin position="88"/>
        <end position="306"/>
    </location>
</feature>
<dbReference type="GO" id="GO:0005634">
    <property type="term" value="C:nucleus"/>
    <property type="evidence" value="ECO:0007669"/>
    <property type="project" value="UniProtKB-SubCell"/>
</dbReference>
<feature type="coiled-coil region" evidence="12">
    <location>
        <begin position="904"/>
        <end position="931"/>
    </location>
</feature>
<dbReference type="InterPro" id="IPR027417">
    <property type="entry name" value="P-loop_NTPase"/>
</dbReference>
<keyword evidence="4" id="KW-0158">Chromosome</keyword>
<evidence type="ECO:0000256" key="11">
    <source>
        <dbReference type="ARBA" id="ARBA00023242"/>
    </source>
</evidence>
<dbReference type="GO" id="GO:0003697">
    <property type="term" value="F:single-stranded DNA binding"/>
    <property type="evidence" value="ECO:0007669"/>
    <property type="project" value="TreeGrafter"/>
</dbReference>
<evidence type="ECO:0000259" key="14">
    <source>
        <dbReference type="Pfam" id="PF13476"/>
    </source>
</evidence>
<keyword evidence="11" id="KW-0539">Nucleus</keyword>
<dbReference type="EMBL" id="CAJPDS010000025">
    <property type="protein sequence ID" value="CAF9920321.1"/>
    <property type="molecule type" value="Genomic_DNA"/>
</dbReference>
<evidence type="ECO:0000256" key="2">
    <source>
        <dbReference type="ARBA" id="ARBA00004286"/>
    </source>
</evidence>
<dbReference type="GO" id="GO:0035861">
    <property type="term" value="C:site of double-strand break"/>
    <property type="evidence" value="ECO:0007669"/>
    <property type="project" value="TreeGrafter"/>
</dbReference>
<feature type="compositionally biased region" description="Acidic residues" evidence="13">
    <location>
        <begin position="48"/>
        <end position="59"/>
    </location>
</feature>
<keyword evidence="6" id="KW-0227">DNA damage</keyword>
<protein>
    <submittedName>
        <fullName evidence="15">Structural maintenance of chromosomes protein 6</fullName>
    </submittedName>
</protein>
<feature type="coiled-coil region" evidence="12">
    <location>
        <begin position="704"/>
        <end position="846"/>
    </location>
</feature>
<proteinExistence type="inferred from homology"/>
<dbReference type="Pfam" id="PF13476">
    <property type="entry name" value="AAA_23"/>
    <property type="match status" value="1"/>
</dbReference>
<dbReference type="GO" id="GO:0005524">
    <property type="term" value="F:ATP binding"/>
    <property type="evidence" value="ECO:0007669"/>
    <property type="project" value="UniProtKB-KW"/>
</dbReference>
<evidence type="ECO:0000256" key="10">
    <source>
        <dbReference type="ARBA" id="ARBA00023204"/>
    </source>
</evidence>
<dbReference type="GO" id="GO:0003684">
    <property type="term" value="F:damaged DNA binding"/>
    <property type="evidence" value="ECO:0007669"/>
    <property type="project" value="TreeGrafter"/>
</dbReference>
<evidence type="ECO:0000256" key="7">
    <source>
        <dbReference type="ARBA" id="ARBA00022840"/>
    </source>
</evidence>
<dbReference type="InterPro" id="IPR038729">
    <property type="entry name" value="Rad50/SbcC_AAA"/>
</dbReference>
<keyword evidence="10" id="KW-0234">DNA repair</keyword>
<dbReference type="GO" id="GO:0000724">
    <property type="term" value="P:double-strand break repair via homologous recombination"/>
    <property type="evidence" value="ECO:0007669"/>
    <property type="project" value="TreeGrafter"/>
</dbReference>
<comment type="similarity">
    <text evidence="3">Belongs to the SMC family. SMC6 subfamily.</text>
</comment>
<dbReference type="PANTHER" id="PTHR19306:SF6">
    <property type="entry name" value="STRUCTURAL MAINTENANCE OF CHROMOSOMES PROTEIN 6"/>
    <property type="match status" value="1"/>
</dbReference>
<evidence type="ECO:0000256" key="8">
    <source>
        <dbReference type="ARBA" id="ARBA00023054"/>
    </source>
</evidence>
<organism evidence="15 16">
    <name type="scientific">Heterodermia speciosa</name>
    <dbReference type="NCBI Taxonomy" id="116794"/>
    <lineage>
        <taxon>Eukaryota</taxon>
        <taxon>Fungi</taxon>
        <taxon>Dikarya</taxon>
        <taxon>Ascomycota</taxon>
        <taxon>Pezizomycotina</taxon>
        <taxon>Lecanoromycetes</taxon>
        <taxon>OSLEUM clade</taxon>
        <taxon>Lecanoromycetidae</taxon>
        <taxon>Caliciales</taxon>
        <taxon>Physciaceae</taxon>
        <taxon>Heterodermia</taxon>
    </lineage>
</organism>
<feature type="region of interest" description="Disordered" evidence="13">
    <location>
        <begin position="22"/>
        <end position="62"/>
    </location>
</feature>
<dbReference type="Gene3D" id="3.40.50.300">
    <property type="entry name" value="P-loop containing nucleotide triphosphate hydrolases"/>
    <property type="match status" value="2"/>
</dbReference>
<comment type="subcellular location">
    <subcellularLocation>
        <location evidence="2">Chromosome</location>
    </subcellularLocation>
    <subcellularLocation>
        <location evidence="1">Nucleus</location>
    </subcellularLocation>
</comment>
<dbReference type="AlphaFoldDB" id="A0A8H3F6K9"/>
<evidence type="ECO:0000256" key="1">
    <source>
        <dbReference type="ARBA" id="ARBA00004123"/>
    </source>
</evidence>
<dbReference type="GO" id="GO:0016887">
    <property type="term" value="F:ATP hydrolysis activity"/>
    <property type="evidence" value="ECO:0007669"/>
    <property type="project" value="InterPro"/>
</dbReference>
<dbReference type="Proteomes" id="UP000664521">
    <property type="component" value="Unassembled WGS sequence"/>
</dbReference>
<comment type="caution">
    <text evidence="15">The sequence shown here is derived from an EMBL/GenBank/DDBJ whole genome shotgun (WGS) entry which is preliminary data.</text>
</comment>
<keyword evidence="9" id="KW-0233">DNA recombination</keyword>
<gene>
    <name evidence="15" type="primary">SMC6</name>
    <name evidence="15" type="ORF">HETSPECPRED_004239</name>
</gene>
<feature type="coiled-coil region" evidence="12">
    <location>
        <begin position="251"/>
        <end position="482"/>
    </location>
</feature>
<evidence type="ECO:0000256" key="12">
    <source>
        <dbReference type="SAM" id="Coils"/>
    </source>
</evidence>
<evidence type="ECO:0000256" key="4">
    <source>
        <dbReference type="ARBA" id="ARBA00022454"/>
    </source>
</evidence>
<dbReference type="SUPFAM" id="SSF52540">
    <property type="entry name" value="P-loop containing nucleoside triphosphate hydrolases"/>
    <property type="match status" value="1"/>
</dbReference>
<keyword evidence="16" id="KW-1185">Reference proteome</keyword>
<dbReference type="PANTHER" id="PTHR19306">
    <property type="entry name" value="STRUCTURAL MAINTENANCE OF CHROMOSOMES 5,6 SMC5, SMC6"/>
    <property type="match status" value="1"/>
</dbReference>
<evidence type="ECO:0000256" key="9">
    <source>
        <dbReference type="ARBA" id="ARBA00023172"/>
    </source>
</evidence>
<evidence type="ECO:0000313" key="15">
    <source>
        <dbReference type="EMBL" id="CAF9920321.1"/>
    </source>
</evidence>